<sequence>MEKEEDSLLKKKTNEDELYLSHWSFMEGSLKILMEKREDNEWYAEALVHGKKRFSYWVT</sequence>
<protein>
    <submittedName>
        <fullName evidence="1">Uncharacterized protein</fullName>
    </submittedName>
</protein>
<accession>V9SEU4</accession>
<name>V9SEU4_9VIRU</name>
<dbReference type="Proteomes" id="UP000232615">
    <property type="component" value="Segment"/>
</dbReference>
<evidence type="ECO:0000313" key="2">
    <source>
        <dbReference type="Proteomes" id="UP000232615"/>
    </source>
</evidence>
<keyword evidence="2" id="KW-1185">Reference proteome</keyword>
<gene>
    <name evidence="1" type="ORF">TNS_ORF113</name>
</gene>
<organism evidence="1 2">
    <name type="scientific">Tunisvirus fontaine2</name>
    <dbReference type="NCBI Taxonomy" id="1421067"/>
    <lineage>
        <taxon>Viruses</taxon>
        <taxon>Varidnaviria</taxon>
        <taxon>Bamfordvirae</taxon>
        <taxon>Nucleocytoviricota</taxon>
        <taxon>Megaviricetes</taxon>
        <taxon>Pimascovirales</taxon>
        <taxon>Pimascovirales incertae sedis</taxon>
        <taxon>Marseilleviridae</taxon>
        <taxon>Losannavirus</taxon>
        <taxon>Losannavirus tunisense</taxon>
    </lineage>
</organism>
<reference evidence="1 2" key="1">
    <citation type="journal article" date="2014" name="Arch. Virol.">
        <title>Complete genome sequence of Tunisvirus, a new member of the proposed family Marseilleviridae.</title>
        <authorList>
            <person name="Aherfi S."/>
            <person name="Boughalmi M."/>
            <person name="Pagnier I."/>
            <person name="Fournous G."/>
            <person name="La Scola B."/>
            <person name="Raoult D."/>
            <person name="Colson P."/>
        </authorList>
    </citation>
    <scope>NUCLEOTIDE SEQUENCE [LARGE SCALE GENOMIC DNA]</scope>
    <source>
        <strain evidence="1 2">U484</strain>
    </source>
</reference>
<proteinExistence type="predicted"/>
<evidence type="ECO:0000313" key="1">
    <source>
        <dbReference type="EMBL" id="AHC54831.1"/>
    </source>
</evidence>
<dbReference type="EMBL" id="KF483846">
    <property type="protein sequence ID" value="AHC54831.1"/>
    <property type="molecule type" value="Genomic_DNA"/>
</dbReference>